<dbReference type="Proteomes" id="UP001596302">
    <property type="component" value="Unassembled WGS sequence"/>
</dbReference>
<accession>A0ABW1J1S7</accession>
<keyword evidence="3" id="KW-1185">Reference proteome</keyword>
<evidence type="ECO:0000259" key="1">
    <source>
        <dbReference type="Pfam" id="PF13546"/>
    </source>
</evidence>
<feature type="domain" description="Transposase IS701-like DDE" evidence="1">
    <location>
        <begin position="11"/>
        <end position="56"/>
    </location>
</feature>
<name>A0ABW1J1S7_9PSEU</name>
<organism evidence="2 3">
    <name type="scientific">Pseudonocardia hispaniensis</name>
    <dbReference type="NCBI Taxonomy" id="904933"/>
    <lineage>
        <taxon>Bacteria</taxon>
        <taxon>Bacillati</taxon>
        <taxon>Actinomycetota</taxon>
        <taxon>Actinomycetes</taxon>
        <taxon>Pseudonocardiales</taxon>
        <taxon>Pseudonocardiaceae</taxon>
        <taxon>Pseudonocardia</taxon>
    </lineage>
</organism>
<gene>
    <name evidence="2" type="ORF">ACFQE5_09365</name>
</gene>
<dbReference type="EMBL" id="JBHSQW010000020">
    <property type="protein sequence ID" value="MFC5994417.1"/>
    <property type="molecule type" value="Genomic_DNA"/>
</dbReference>
<dbReference type="InterPro" id="IPR038721">
    <property type="entry name" value="IS701-like_DDE_dom"/>
</dbReference>
<evidence type="ECO:0000313" key="3">
    <source>
        <dbReference type="Proteomes" id="UP001596302"/>
    </source>
</evidence>
<dbReference type="Pfam" id="PF13546">
    <property type="entry name" value="DDE_5"/>
    <property type="match status" value="1"/>
</dbReference>
<sequence>MPGTGTPPRPRHAYDAVNVGQVDAERLRRVLAGLPLARMFGGRIVLAIDASPWLRPDNVTSS</sequence>
<protein>
    <submittedName>
        <fullName evidence="2">Transposase</fullName>
    </submittedName>
</protein>
<evidence type="ECO:0000313" key="2">
    <source>
        <dbReference type="EMBL" id="MFC5994417.1"/>
    </source>
</evidence>
<reference evidence="3" key="1">
    <citation type="journal article" date="2019" name="Int. J. Syst. Evol. Microbiol.">
        <title>The Global Catalogue of Microorganisms (GCM) 10K type strain sequencing project: providing services to taxonomists for standard genome sequencing and annotation.</title>
        <authorList>
            <consortium name="The Broad Institute Genomics Platform"/>
            <consortium name="The Broad Institute Genome Sequencing Center for Infectious Disease"/>
            <person name="Wu L."/>
            <person name="Ma J."/>
        </authorList>
    </citation>
    <scope>NUCLEOTIDE SEQUENCE [LARGE SCALE GENOMIC DNA]</scope>
    <source>
        <strain evidence="3">CCM 8391</strain>
    </source>
</reference>
<dbReference type="RefSeq" id="WP_379584450.1">
    <property type="nucleotide sequence ID" value="NZ_JBHSQW010000020.1"/>
</dbReference>
<comment type="caution">
    <text evidence="2">The sequence shown here is derived from an EMBL/GenBank/DDBJ whole genome shotgun (WGS) entry which is preliminary data.</text>
</comment>
<proteinExistence type="predicted"/>